<dbReference type="PANTHER" id="PTHR34580:SF1">
    <property type="entry name" value="PROTEIN PAFC"/>
    <property type="match status" value="1"/>
</dbReference>
<dbReference type="InterPro" id="IPR036388">
    <property type="entry name" value="WH-like_DNA-bd_sf"/>
</dbReference>
<name>A0A8J3IUD9_9CHLR</name>
<dbReference type="Pfam" id="PF13280">
    <property type="entry name" value="WYL"/>
    <property type="match status" value="1"/>
</dbReference>
<proteinExistence type="predicted"/>
<dbReference type="InterPro" id="IPR001034">
    <property type="entry name" value="DeoR_HTH"/>
</dbReference>
<dbReference type="Pfam" id="PF25583">
    <property type="entry name" value="WCX"/>
    <property type="match status" value="1"/>
</dbReference>
<dbReference type="Proteomes" id="UP000597444">
    <property type="component" value="Unassembled WGS sequence"/>
</dbReference>
<reference evidence="4" key="1">
    <citation type="submission" date="2020-10" db="EMBL/GenBank/DDBJ databases">
        <title>Taxonomic study of unclassified bacteria belonging to the class Ktedonobacteria.</title>
        <authorList>
            <person name="Yabe S."/>
            <person name="Wang C.M."/>
            <person name="Zheng Y."/>
            <person name="Sakai Y."/>
            <person name="Cavaletti L."/>
            <person name="Monciardini P."/>
            <person name="Donadio S."/>
        </authorList>
    </citation>
    <scope>NUCLEOTIDE SEQUENCE</scope>
    <source>
        <strain evidence="4">ID150040</strain>
    </source>
</reference>
<dbReference type="InterPro" id="IPR026881">
    <property type="entry name" value="WYL_dom"/>
</dbReference>
<keyword evidence="5" id="KW-1185">Reference proteome</keyword>
<evidence type="ECO:0000313" key="5">
    <source>
        <dbReference type="Proteomes" id="UP000597444"/>
    </source>
</evidence>
<dbReference type="AlphaFoldDB" id="A0A8J3IUD9"/>
<evidence type="ECO:0000313" key="4">
    <source>
        <dbReference type="EMBL" id="GHP01052.1"/>
    </source>
</evidence>
<dbReference type="RefSeq" id="WP_220211623.1">
    <property type="nucleotide sequence ID" value="NZ_BNJK01000004.1"/>
</dbReference>
<evidence type="ECO:0000256" key="1">
    <source>
        <dbReference type="ARBA" id="ARBA00023015"/>
    </source>
</evidence>
<dbReference type="Pfam" id="PF08279">
    <property type="entry name" value="HTH_11"/>
    <property type="match status" value="1"/>
</dbReference>
<dbReference type="GO" id="GO:0003700">
    <property type="term" value="F:DNA-binding transcription factor activity"/>
    <property type="evidence" value="ECO:0007669"/>
    <property type="project" value="InterPro"/>
</dbReference>
<dbReference type="EMBL" id="BNJK01000004">
    <property type="protein sequence ID" value="GHP01052.1"/>
    <property type="molecule type" value="Genomic_DNA"/>
</dbReference>
<organism evidence="4 5">
    <name type="scientific">Reticulibacter mediterranei</name>
    <dbReference type="NCBI Taxonomy" id="2778369"/>
    <lineage>
        <taxon>Bacteria</taxon>
        <taxon>Bacillati</taxon>
        <taxon>Chloroflexota</taxon>
        <taxon>Ktedonobacteria</taxon>
        <taxon>Ktedonobacterales</taxon>
        <taxon>Reticulibacteraceae</taxon>
        <taxon>Reticulibacter</taxon>
    </lineage>
</organism>
<dbReference type="SUPFAM" id="SSF46785">
    <property type="entry name" value="Winged helix' DNA-binding domain"/>
    <property type="match status" value="1"/>
</dbReference>
<dbReference type="InterPro" id="IPR051534">
    <property type="entry name" value="CBASS_pafABC_assoc_protein"/>
</dbReference>
<comment type="caution">
    <text evidence="4">The sequence shown here is derived from an EMBL/GenBank/DDBJ whole genome shotgun (WGS) entry which is preliminary data.</text>
</comment>
<dbReference type="Gene3D" id="1.10.10.10">
    <property type="entry name" value="Winged helix-like DNA-binding domain superfamily/Winged helix DNA-binding domain"/>
    <property type="match status" value="1"/>
</dbReference>
<dbReference type="InterPro" id="IPR028349">
    <property type="entry name" value="PafC-like"/>
</dbReference>
<dbReference type="PROSITE" id="PS52050">
    <property type="entry name" value="WYL"/>
    <property type="match status" value="1"/>
</dbReference>
<dbReference type="PROSITE" id="PS51000">
    <property type="entry name" value="HTH_DEOR_2"/>
    <property type="match status" value="1"/>
</dbReference>
<evidence type="ECO:0000256" key="2">
    <source>
        <dbReference type="ARBA" id="ARBA00023163"/>
    </source>
</evidence>
<dbReference type="PANTHER" id="PTHR34580">
    <property type="match status" value="1"/>
</dbReference>
<dbReference type="InterPro" id="IPR036390">
    <property type="entry name" value="WH_DNA-bd_sf"/>
</dbReference>
<sequence>MQKTERLLAITLLLQARGKMTARRLAEILGTSIRTIYRDINTLSLAHVPVSMDYGPGGGYYLSDDYHFESAIFTREEAVSLILSTDMSGNYSLFAGDDRLHRALIKLEAALPEEYRADVRAARERILFDTTAWCCQPLQTTYLETIRSAVLDSYHLDMLYPCVSCKDKPGVRWRHVEPYGLVFKALSRRHVRTGVWYLVAFCHTCQLFQTFRVGYIQNLHVRKEHISAQPNFDLQSYWEEERRFLDVHKQSITLLLRITPQARYNLRGEHIVLQEERDGSALIQAELESVEAAAFYTLSLGTGATVISPDEVRQAVTAAAHAIANMYDNMYHKPNGETTPA</sequence>
<dbReference type="InterPro" id="IPR057727">
    <property type="entry name" value="WCX_dom"/>
</dbReference>
<feature type="domain" description="HTH deoR-type" evidence="3">
    <location>
        <begin position="3"/>
        <end position="61"/>
    </location>
</feature>
<dbReference type="PIRSF" id="PIRSF016838">
    <property type="entry name" value="PafC"/>
    <property type="match status" value="1"/>
</dbReference>
<gene>
    <name evidence="4" type="ORF">KSF_110990</name>
</gene>
<evidence type="ECO:0000259" key="3">
    <source>
        <dbReference type="PROSITE" id="PS51000"/>
    </source>
</evidence>
<dbReference type="InterPro" id="IPR013196">
    <property type="entry name" value="HTH_11"/>
</dbReference>
<protein>
    <submittedName>
        <fullName evidence="4">Transcriptional regulator</fullName>
    </submittedName>
</protein>
<accession>A0A8J3IUD9</accession>
<keyword evidence="2" id="KW-0804">Transcription</keyword>
<keyword evidence="1" id="KW-0805">Transcription regulation</keyword>